<organism evidence="2 3">
    <name type="scientific">Rhodosorus marinus</name>
    <dbReference type="NCBI Taxonomy" id="101924"/>
    <lineage>
        <taxon>Eukaryota</taxon>
        <taxon>Rhodophyta</taxon>
        <taxon>Stylonematophyceae</taxon>
        <taxon>Stylonematales</taxon>
        <taxon>Stylonemataceae</taxon>
        <taxon>Rhodosorus</taxon>
    </lineage>
</organism>
<gene>
    <name evidence="2" type="ORF">NDN08_007548</name>
</gene>
<dbReference type="Pfam" id="PF00535">
    <property type="entry name" value="Glycos_transf_2"/>
    <property type="match status" value="1"/>
</dbReference>
<dbReference type="InterPro" id="IPR029044">
    <property type="entry name" value="Nucleotide-diphossugar_trans"/>
</dbReference>
<keyword evidence="3" id="KW-1185">Reference proteome</keyword>
<protein>
    <recommendedName>
        <fullName evidence="1">Glycosyltransferase 2-like domain-containing protein</fullName>
    </recommendedName>
</protein>
<comment type="caution">
    <text evidence="2">The sequence shown here is derived from an EMBL/GenBank/DDBJ whole genome shotgun (WGS) entry which is preliminary data.</text>
</comment>
<dbReference type="PANTHER" id="PTHR22916">
    <property type="entry name" value="GLYCOSYLTRANSFERASE"/>
    <property type="match status" value="1"/>
</dbReference>
<dbReference type="EMBL" id="JAMWBK010000002">
    <property type="protein sequence ID" value="KAJ8907437.1"/>
    <property type="molecule type" value="Genomic_DNA"/>
</dbReference>
<dbReference type="PANTHER" id="PTHR22916:SF3">
    <property type="entry name" value="UDP-GLCNAC:BETAGAL BETA-1,3-N-ACETYLGLUCOSAMINYLTRANSFERASE-LIKE PROTEIN 1"/>
    <property type="match status" value="1"/>
</dbReference>
<evidence type="ECO:0000259" key="1">
    <source>
        <dbReference type="Pfam" id="PF00535"/>
    </source>
</evidence>
<reference evidence="2 3" key="1">
    <citation type="journal article" date="2023" name="Nat. Commun.">
        <title>Origin of minicircular mitochondrial genomes in red algae.</title>
        <authorList>
            <person name="Lee Y."/>
            <person name="Cho C.H."/>
            <person name="Lee Y.M."/>
            <person name="Park S.I."/>
            <person name="Yang J.H."/>
            <person name="West J.A."/>
            <person name="Bhattacharya D."/>
            <person name="Yoon H.S."/>
        </authorList>
    </citation>
    <scope>NUCLEOTIDE SEQUENCE [LARGE SCALE GENOMIC DNA]</scope>
    <source>
        <strain evidence="2 3">CCMP1338</strain>
        <tissue evidence="2">Whole cell</tissue>
    </source>
</reference>
<sequence>MVNDVPDLEDLSAAIIIPVRNGAEYLSACLESVLKQDYELNRITVSIYDDGSTEPEVQNVINDFKQLMEAVGIEYHTNGHPSALAPRGVGGARNEAIQACQSTYLIFMDADDVMRTDRVSRQMKTLVEAGPNTIVGGNFDRIPEDATPRYRDYHKRLGSSHLELFNHAFRDAPVAMPTIACSRDAWLNVNGFEEGVGVPEDLHFIYSHLRKGGQLTKTCGEPVIRYRYHPQMTSFSLDRRELLQVRARAFEDLVLDAQWKASTFMIWGAGRDGRAFFRSLSPEGKQRVRAFVDVDLKKIGTRCHGLEVLPVSGLLSPFVTCVALDRTNGAFERNLERTGFLLGTDFYYIS</sequence>
<dbReference type="GO" id="GO:0016758">
    <property type="term" value="F:hexosyltransferase activity"/>
    <property type="evidence" value="ECO:0007669"/>
    <property type="project" value="UniProtKB-ARBA"/>
</dbReference>
<accession>A0AAV8V2N9</accession>
<evidence type="ECO:0000313" key="3">
    <source>
        <dbReference type="Proteomes" id="UP001157974"/>
    </source>
</evidence>
<name>A0AAV8V2N9_9RHOD</name>
<proteinExistence type="predicted"/>
<dbReference type="InterPro" id="IPR001173">
    <property type="entry name" value="Glyco_trans_2-like"/>
</dbReference>
<dbReference type="SUPFAM" id="SSF53448">
    <property type="entry name" value="Nucleotide-diphospho-sugar transferases"/>
    <property type="match status" value="1"/>
</dbReference>
<feature type="domain" description="Glycosyltransferase 2-like" evidence="1">
    <location>
        <begin position="15"/>
        <end position="180"/>
    </location>
</feature>
<dbReference type="Gene3D" id="3.90.550.10">
    <property type="entry name" value="Spore Coat Polysaccharide Biosynthesis Protein SpsA, Chain A"/>
    <property type="match status" value="1"/>
</dbReference>
<evidence type="ECO:0000313" key="2">
    <source>
        <dbReference type="EMBL" id="KAJ8907437.1"/>
    </source>
</evidence>
<dbReference type="Proteomes" id="UP001157974">
    <property type="component" value="Unassembled WGS sequence"/>
</dbReference>
<dbReference type="Gene3D" id="3.40.50.720">
    <property type="entry name" value="NAD(P)-binding Rossmann-like Domain"/>
    <property type="match status" value="1"/>
</dbReference>
<dbReference type="AlphaFoldDB" id="A0AAV8V2N9"/>